<dbReference type="EMBL" id="JACXWD010000038">
    <property type="protein sequence ID" value="MBD3868663.1"/>
    <property type="molecule type" value="Genomic_DNA"/>
</dbReference>
<dbReference type="InterPro" id="IPR001796">
    <property type="entry name" value="DHFR_dom"/>
</dbReference>
<dbReference type="CDD" id="cd00209">
    <property type="entry name" value="DHFR"/>
    <property type="match status" value="1"/>
</dbReference>
<comment type="pathway">
    <text evidence="1">Cofactor biosynthesis; tetrahydrofolate biosynthesis; 5,6,7,8-tetrahydrofolate from 7,8-dihydrofolate: step 1/1.</text>
</comment>
<dbReference type="InterPro" id="IPR024072">
    <property type="entry name" value="DHFR-like_dom_sf"/>
</dbReference>
<evidence type="ECO:0000313" key="11">
    <source>
        <dbReference type="Proteomes" id="UP000648239"/>
    </source>
</evidence>
<accession>A0A8J6Y1I1</accession>
<dbReference type="GO" id="GO:0046655">
    <property type="term" value="P:folic acid metabolic process"/>
    <property type="evidence" value="ECO:0007669"/>
    <property type="project" value="TreeGrafter"/>
</dbReference>
<evidence type="ECO:0000313" key="10">
    <source>
        <dbReference type="EMBL" id="MBD3868663.1"/>
    </source>
</evidence>
<keyword evidence="6" id="KW-0560">Oxidoreductase</keyword>
<evidence type="ECO:0000256" key="5">
    <source>
        <dbReference type="ARBA" id="ARBA00022857"/>
    </source>
</evidence>
<sequence length="167" mass="19053">MIGIVAMNREGCIGKGNDLPWHYSADLKLFKKRTLNGTVIMGRNTWDSLPRKPLPKRDNVILTREPSALAATIRDLPRVHSVDDHNLVRLLAGCPAPHFVIGGKQIFQLLADRIDEWFVTLVPDQVPDCDVHFPFSLEETFQEEERTDLPEGCILIRYLRKPEGWGR</sequence>
<dbReference type="UniPathway" id="UPA00077">
    <property type="reaction ID" value="UER00158"/>
</dbReference>
<dbReference type="GO" id="GO:0005829">
    <property type="term" value="C:cytosol"/>
    <property type="evidence" value="ECO:0007669"/>
    <property type="project" value="TreeGrafter"/>
</dbReference>
<evidence type="ECO:0000256" key="2">
    <source>
        <dbReference type="ARBA" id="ARBA00009539"/>
    </source>
</evidence>
<dbReference type="PANTHER" id="PTHR48069">
    <property type="entry name" value="DIHYDROFOLATE REDUCTASE"/>
    <property type="match status" value="1"/>
</dbReference>
<keyword evidence="4" id="KW-0554">One-carbon metabolism</keyword>
<evidence type="ECO:0000256" key="4">
    <source>
        <dbReference type="ARBA" id="ARBA00022563"/>
    </source>
</evidence>
<feature type="domain" description="DHFR" evidence="9">
    <location>
        <begin position="1"/>
        <end position="167"/>
    </location>
</feature>
<evidence type="ECO:0000256" key="7">
    <source>
        <dbReference type="ARBA" id="ARBA00025067"/>
    </source>
</evidence>
<dbReference type="Proteomes" id="UP000648239">
    <property type="component" value="Unassembled WGS sequence"/>
</dbReference>
<dbReference type="PANTHER" id="PTHR48069:SF3">
    <property type="entry name" value="DIHYDROFOLATE REDUCTASE"/>
    <property type="match status" value="1"/>
</dbReference>
<dbReference type="GO" id="GO:0006730">
    <property type="term" value="P:one-carbon metabolic process"/>
    <property type="evidence" value="ECO:0007669"/>
    <property type="project" value="UniProtKB-KW"/>
</dbReference>
<dbReference type="PRINTS" id="PR00070">
    <property type="entry name" value="DHFR"/>
</dbReference>
<dbReference type="InterPro" id="IPR012259">
    <property type="entry name" value="DHFR"/>
</dbReference>
<proteinExistence type="inferred from homology"/>
<dbReference type="GO" id="GO:0046452">
    <property type="term" value="P:dihydrofolate metabolic process"/>
    <property type="evidence" value="ECO:0007669"/>
    <property type="project" value="TreeGrafter"/>
</dbReference>
<name>A0A8J6Y1I1_9BACT</name>
<gene>
    <name evidence="10" type="ORF">IFK94_11110</name>
</gene>
<evidence type="ECO:0000256" key="6">
    <source>
        <dbReference type="ARBA" id="ARBA00023002"/>
    </source>
</evidence>
<comment type="caution">
    <text evidence="10">The sequence shown here is derived from an EMBL/GenBank/DDBJ whole genome shotgun (WGS) entry which is preliminary data.</text>
</comment>
<dbReference type="Pfam" id="PF00186">
    <property type="entry name" value="DHFR_1"/>
    <property type="match status" value="1"/>
</dbReference>
<evidence type="ECO:0000256" key="1">
    <source>
        <dbReference type="ARBA" id="ARBA00004903"/>
    </source>
</evidence>
<reference evidence="10 11" key="1">
    <citation type="submission" date="2020-08" db="EMBL/GenBank/DDBJ databases">
        <title>Acidobacteriota in marine sediments use diverse sulfur dissimilation pathways.</title>
        <authorList>
            <person name="Wasmund K."/>
        </authorList>
    </citation>
    <scope>NUCLEOTIDE SEQUENCE [LARGE SCALE GENOMIC DNA]</scope>
    <source>
        <strain evidence="10">MAG AM4</strain>
    </source>
</reference>
<dbReference type="GO" id="GO:0046654">
    <property type="term" value="P:tetrahydrofolate biosynthetic process"/>
    <property type="evidence" value="ECO:0007669"/>
    <property type="project" value="UniProtKB-UniPathway"/>
</dbReference>
<keyword evidence="5" id="KW-0521">NADP</keyword>
<dbReference type="EC" id="1.5.1.3" evidence="3"/>
<comment type="similarity">
    <text evidence="2 8">Belongs to the dihydrofolate reductase family.</text>
</comment>
<protein>
    <recommendedName>
        <fullName evidence="3">dihydrofolate reductase</fullName>
        <ecNumber evidence="3">1.5.1.3</ecNumber>
    </recommendedName>
</protein>
<dbReference type="PROSITE" id="PS51330">
    <property type="entry name" value="DHFR_2"/>
    <property type="match status" value="1"/>
</dbReference>
<evidence type="ECO:0000259" key="9">
    <source>
        <dbReference type="PROSITE" id="PS51330"/>
    </source>
</evidence>
<dbReference type="SUPFAM" id="SSF53597">
    <property type="entry name" value="Dihydrofolate reductase-like"/>
    <property type="match status" value="1"/>
</dbReference>
<dbReference type="PROSITE" id="PS00075">
    <property type="entry name" value="DHFR_1"/>
    <property type="match status" value="1"/>
</dbReference>
<dbReference type="Gene3D" id="3.40.430.10">
    <property type="entry name" value="Dihydrofolate Reductase, subunit A"/>
    <property type="match status" value="1"/>
</dbReference>
<dbReference type="AlphaFoldDB" id="A0A8J6Y1I1"/>
<dbReference type="GO" id="GO:0050661">
    <property type="term" value="F:NADP binding"/>
    <property type="evidence" value="ECO:0007669"/>
    <property type="project" value="InterPro"/>
</dbReference>
<evidence type="ECO:0000256" key="3">
    <source>
        <dbReference type="ARBA" id="ARBA00012856"/>
    </source>
</evidence>
<comment type="function">
    <text evidence="7">Key enzyme in folate metabolism. Catalyzes an essential reaction for de novo glycine and purine synthesis, and for DNA precursor synthesis.</text>
</comment>
<dbReference type="GO" id="GO:0004146">
    <property type="term" value="F:dihydrofolate reductase activity"/>
    <property type="evidence" value="ECO:0007669"/>
    <property type="project" value="UniProtKB-EC"/>
</dbReference>
<organism evidence="10 11">
    <name type="scientific">Candidatus Polarisedimenticola svalbardensis</name>
    <dbReference type="NCBI Taxonomy" id="2886004"/>
    <lineage>
        <taxon>Bacteria</taxon>
        <taxon>Pseudomonadati</taxon>
        <taxon>Acidobacteriota</taxon>
        <taxon>Candidatus Polarisedimenticolia</taxon>
        <taxon>Candidatus Polarisedimenticolales</taxon>
        <taxon>Candidatus Polarisedimenticolaceae</taxon>
        <taxon>Candidatus Polarisedimenticola</taxon>
    </lineage>
</organism>
<evidence type="ECO:0000256" key="8">
    <source>
        <dbReference type="RuleBase" id="RU004474"/>
    </source>
</evidence>
<dbReference type="InterPro" id="IPR017925">
    <property type="entry name" value="DHFR_CS"/>
</dbReference>